<dbReference type="SUPFAM" id="SSF52833">
    <property type="entry name" value="Thioredoxin-like"/>
    <property type="match status" value="1"/>
</dbReference>
<evidence type="ECO:0000259" key="4">
    <source>
        <dbReference type="PROSITE" id="PS50404"/>
    </source>
</evidence>
<protein>
    <submittedName>
        <fullName evidence="7">Glutathione transferase</fullName>
    </submittedName>
</protein>
<dbReference type="InterPro" id="IPR010987">
    <property type="entry name" value="Glutathione-S-Trfase_C-like"/>
</dbReference>
<sequence length="244" mass="27780">MPTSKTTSIPKVRSQSRTRKTKAMSSPSKKPLLHYWKSRGRAEIIRLTMAAAGVEWDDAPYMDQPEDIEKLRDSGKLVFNQLPLLQIDGINMVQTYAVVRYVSAKHGLNGKNAEEQYRIDMLSEGLRDFAQPIGAYKFMPDEAFKASVTQAVDRYMPIFQKVLTDNGTNHLVGDRLTMVDIQLLEILLSLNDLQPVLLDKYPKMKEYQEKISAIPSLAAYLKSEKRFPPNDDDIIASIKRVLKF</sequence>
<dbReference type="PRINTS" id="PR01266">
    <property type="entry name" value="GSTRNSFRASEA"/>
</dbReference>
<dbReference type="Proteomes" id="UP000887566">
    <property type="component" value="Unplaced"/>
</dbReference>
<dbReference type="AlphaFoldDB" id="A0A914UUT8"/>
<dbReference type="SFLD" id="SFLDS00019">
    <property type="entry name" value="Glutathione_Transferase_(cytos"/>
    <property type="match status" value="1"/>
</dbReference>
<dbReference type="InterPro" id="IPR040079">
    <property type="entry name" value="Glutathione_S-Trfase"/>
</dbReference>
<comment type="similarity">
    <text evidence="1">Belongs to the GST superfamily. Alpha family.</text>
</comment>
<evidence type="ECO:0000256" key="1">
    <source>
        <dbReference type="ARBA" id="ARBA00011055"/>
    </source>
</evidence>
<evidence type="ECO:0000256" key="2">
    <source>
        <dbReference type="ARBA" id="ARBA00022679"/>
    </source>
</evidence>
<accession>A0A914UUT8</accession>
<dbReference type="Pfam" id="PF14497">
    <property type="entry name" value="GST_C_3"/>
    <property type="match status" value="1"/>
</dbReference>
<feature type="domain" description="GST C-terminal" evidence="5">
    <location>
        <begin position="112"/>
        <end position="232"/>
    </location>
</feature>
<dbReference type="InterPro" id="IPR004046">
    <property type="entry name" value="GST_C"/>
</dbReference>
<dbReference type="Gene3D" id="3.40.30.10">
    <property type="entry name" value="Glutaredoxin"/>
    <property type="match status" value="1"/>
</dbReference>
<dbReference type="InterPro" id="IPR036249">
    <property type="entry name" value="Thioredoxin-like_sf"/>
</dbReference>
<dbReference type="InterPro" id="IPR004045">
    <property type="entry name" value="Glutathione_S-Trfase_N"/>
</dbReference>
<name>A0A914UUT8_9BILA</name>
<dbReference type="InterPro" id="IPR050213">
    <property type="entry name" value="GST_superfamily"/>
</dbReference>
<dbReference type="SFLD" id="SFLDG00363">
    <property type="entry name" value="AMPS_(cytGST):_Alpha-__Mu-__Pi"/>
    <property type="match status" value="1"/>
</dbReference>
<dbReference type="GO" id="GO:0006749">
    <property type="term" value="P:glutathione metabolic process"/>
    <property type="evidence" value="ECO:0007669"/>
    <property type="project" value="TreeGrafter"/>
</dbReference>
<dbReference type="Pfam" id="PF02798">
    <property type="entry name" value="GST_N"/>
    <property type="match status" value="1"/>
</dbReference>
<dbReference type="SUPFAM" id="SSF47616">
    <property type="entry name" value="GST C-terminal domain-like"/>
    <property type="match status" value="1"/>
</dbReference>
<reference evidence="7" key="1">
    <citation type="submission" date="2022-11" db="UniProtKB">
        <authorList>
            <consortium name="WormBaseParasite"/>
        </authorList>
    </citation>
    <scope>IDENTIFICATION</scope>
</reference>
<dbReference type="InterPro" id="IPR036282">
    <property type="entry name" value="Glutathione-S-Trfase_C_sf"/>
</dbReference>
<evidence type="ECO:0000313" key="6">
    <source>
        <dbReference type="Proteomes" id="UP000887566"/>
    </source>
</evidence>
<evidence type="ECO:0000259" key="5">
    <source>
        <dbReference type="PROSITE" id="PS50405"/>
    </source>
</evidence>
<keyword evidence="6" id="KW-1185">Reference proteome</keyword>
<dbReference type="InterPro" id="IPR003080">
    <property type="entry name" value="GST_alpha"/>
</dbReference>
<feature type="compositionally biased region" description="Polar residues" evidence="3">
    <location>
        <begin position="1"/>
        <end position="13"/>
    </location>
</feature>
<feature type="region of interest" description="Disordered" evidence="3">
    <location>
        <begin position="1"/>
        <end position="29"/>
    </location>
</feature>
<dbReference type="PANTHER" id="PTHR11571">
    <property type="entry name" value="GLUTATHIONE S-TRANSFERASE"/>
    <property type="match status" value="1"/>
</dbReference>
<dbReference type="PANTHER" id="PTHR11571:SF230">
    <property type="entry name" value="GLUTATHIONE TRANSFERASE"/>
    <property type="match status" value="1"/>
</dbReference>
<dbReference type="PROSITE" id="PS50404">
    <property type="entry name" value="GST_NTER"/>
    <property type="match status" value="1"/>
</dbReference>
<keyword evidence="2" id="KW-0808">Transferase</keyword>
<organism evidence="6 7">
    <name type="scientific">Plectus sambesii</name>
    <dbReference type="NCBI Taxonomy" id="2011161"/>
    <lineage>
        <taxon>Eukaryota</taxon>
        <taxon>Metazoa</taxon>
        <taxon>Ecdysozoa</taxon>
        <taxon>Nematoda</taxon>
        <taxon>Chromadorea</taxon>
        <taxon>Plectida</taxon>
        <taxon>Plectina</taxon>
        <taxon>Plectoidea</taxon>
        <taxon>Plectidae</taxon>
        <taxon>Plectus</taxon>
    </lineage>
</organism>
<dbReference type="PROSITE" id="PS50405">
    <property type="entry name" value="GST_CTER"/>
    <property type="match status" value="1"/>
</dbReference>
<dbReference type="SFLD" id="SFLDG01205">
    <property type="entry name" value="AMPS.1"/>
    <property type="match status" value="1"/>
</dbReference>
<dbReference type="Gene3D" id="1.20.1050.10">
    <property type="match status" value="1"/>
</dbReference>
<dbReference type="FunFam" id="1.20.1050.10:FF:000005">
    <property type="entry name" value="Glutathione S-transferase A1"/>
    <property type="match status" value="1"/>
</dbReference>
<feature type="domain" description="GST N-terminal" evidence="4">
    <location>
        <begin position="29"/>
        <end position="110"/>
    </location>
</feature>
<dbReference type="WBParaSite" id="PSAMB.scaffold1256size33778.g12114.t1">
    <property type="protein sequence ID" value="PSAMB.scaffold1256size33778.g12114.t1"/>
    <property type="gene ID" value="PSAMB.scaffold1256size33778.g12114"/>
</dbReference>
<proteinExistence type="inferred from homology"/>
<evidence type="ECO:0000313" key="7">
    <source>
        <dbReference type="WBParaSite" id="PSAMB.scaffold1256size33778.g12114.t1"/>
    </source>
</evidence>
<evidence type="ECO:0000256" key="3">
    <source>
        <dbReference type="SAM" id="MobiDB-lite"/>
    </source>
</evidence>
<dbReference type="GO" id="GO:0004364">
    <property type="term" value="F:glutathione transferase activity"/>
    <property type="evidence" value="ECO:0007669"/>
    <property type="project" value="InterPro"/>
</dbReference>